<evidence type="ECO:0000313" key="2">
    <source>
        <dbReference type="Proteomes" id="UP000230392"/>
    </source>
</evidence>
<evidence type="ECO:0000313" key="1">
    <source>
        <dbReference type="EMBL" id="PIP16451.1"/>
    </source>
</evidence>
<comment type="caution">
    <text evidence="1">The sequence shown here is derived from an EMBL/GenBank/DDBJ whole genome shotgun (WGS) entry which is preliminary data.</text>
</comment>
<name>A0A2G9YD57_9BACT</name>
<proteinExistence type="predicted"/>
<gene>
    <name evidence="1" type="ORF">COX46_02135</name>
</gene>
<reference evidence="1 2" key="1">
    <citation type="submission" date="2017-09" db="EMBL/GenBank/DDBJ databases">
        <title>Depth-based differentiation of microbial function through sediment-hosted aquifers and enrichment of novel symbionts in the deep terrestrial subsurface.</title>
        <authorList>
            <person name="Probst A.J."/>
            <person name="Ladd B."/>
            <person name="Jarett J.K."/>
            <person name="Geller-Mcgrath D.E."/>
            <person name="Sieber C.M."/>
            <person name="Emerson J.B."/>
            <person name="Anantharaman K."/>
            <person name="Thomas B.C."/>
            <person name="Malmstrom R."/>
            <person name="Stieglmeier M."/>
            <person name="Klingl A."/>
            <person name="Woyke T."/>
            <person name="Ryan C.M."/>
            <person name="Banfield J.F."/>
        </authorList>
    </citation>
    <scope>NUCLEOTIDE SEQUENCE [LARGE SCALE GENOMIC DNA]</scope>
    <source>
        <strain evidence="1">CG23_combo_of_CG06-09_8_20_14_all_48_7</strain>
    </source>
</reference>
<accession>A0A2G9YD57</accession>
<organism evidence="1 2">
    <name type="scientific">bacterium (Candidatus Ratteibacteria) CG23_combo_of_CG06-09_8_20_14_all_48_7</name>
    <dbReference type="NCBI Taxonomy" id="2014292"/>
    <lineage>
        <taxon>Bacteria</taxon>
        <taxon>Candidatus Ratteibacteria</taxon>
    </lineage>
</organism>
<sequence>MRADVFREEYLDYMIFRENKRPLFTELFGPLIGLKEEWQAQGAAPEELDLSAFRYRCPEIAYLPVNAG</sequence>
<dbReference type="AlphaFoldDB" id="A0A2G9YD57"/>
<protein>
    <submittedName>
        <fullName evidence="1">Uncharacterized protein</fullName>
    </submittedName>
</protein>
<dbReference type="EMBL" id="PCRF01000100">
    <property type="protein sequence ID" value="PIP16451.1"/>
    <property type="molecule type" value="Genomic_DNA"/>
</dbReference>
<dbReference type="Proteomes" id="UP000230392">
    <property type="component" value="Unassembled WGS sequence"/>
</dbReference>
<feature type="non-terminal residue" evidence="1">
    <location>
        <position position="68"/>
    </location>
</feature>